<proteinExistence type="predicted"/>
<accession>A0A839ILN2</accession>
<dbReference type="Gene3D" id="3.90.550.10">
    <property type="entry name" value="Spore Coat Polysaccharide Biosynthesis Protein SpsA, Chain A"/>
    <property type="match status" value="1"/>
</dbReference>
<evidence type="ECO:0000256" key="5">
    <source>
        <dbReference type="ARBA" id="ARBA00023136"/>
    </source>
</evidence>
<evidence type="ECO:0000256" key="1">
    <source>
        <dbReference type="ARBA" id="ARBA00004236"/>
    </source>
</evidence>
<dbReference type="Pfam" id="PF00535">
    <property type="entry name" value="Glycos_transf_2"/>
    <property type="match status" value="1"/>
</dbReference>
<evidence type="ECO:0000256" key="3">
    <source>
        <dbReference type="ARBA" id="ARBA00022676"/>
    </source>
</evidence>
<comment type="caution">
    <text evidence="7">The sequence shown here is derived from an EMBL/GenBank/DDBJ whole genome shotgun (WGS) entry which is preliminary data.</text>
</comment>
<dbReference type="PANTHER" id="PTHR43646:SF2">
    <property type="entry name" value="GLYCOSYLTRANSFERASE 2-LIKE DOMAIN-CONTAINING PROTEIN"/>
    <property type="match status" value="1"/>
</dbReference>
<dbReference type="CDD" id="cd02522">
    <property type="entry name" value="GT_2_like_a"/>
    <property type="match status" value="1"/>
</dbReference>
<dbReference type="InterPro" id="IPR026461">
    <property type="entry name" value="Trfase_2_rSAM/seldom_assoc"/>
</dbReference>
<protein>
    <submittedName>
        <fullName evidence="7">TIGR04283 family arsenosugar biosynthesis glycosyltransferase</fullName>
    </submittedName>
</protein>
<dbReference type="EMBL" id="JACJFM010000003">
    <property type="protein sequence ID" value="MBB1485610.1"/>
    <property type="molecule type" value="Genomic_DNA"/>
</dbReference>
<evidence type="ECO:0000313" key="7">
    <source>
        <dbReference type="EMBL" id="MBB1485610.1"/>
    </source>
</evidence>
<dbReference type="SUPFAM" id="SSF53448">
    <property type="entry name" value="Nucleotide-diphospho-sugar transferases"/>
    <property type="match status" value="1"/>
</dbReference>
<dbReference type="GO" id="GO:0005886">
    <property type="term" value="C:plasma membrane"/>
    <property type="evidence" value="ECO:0007669"/>
    <property type="project" value="UniProtKB-SubCell"/>
</dbReference>
<evidence type="ECO:0000256" key="2">
    <source>
        <dbReference type="ARBA" id="ARBA00022475"/>
    </source>
</evidence>
<keyword evidence="4 7" id="KW-0808">Transferase</keyword>
<gene>
    <name evidence="7" type="ORF">H4O21_03180</name>
</gene>
<keyword evidence="8" id="KW-1185">Reference proteome</keyword>
<name>A0A839ILN2_9GAMM</name>
<comment type="subcellular location">
    <subcellularLocation>
        <location evidence="1">Cell membrane</location>
    </subcellularLocation>
</comment>
<evidence type="ECO:0000256" key="4">
    <source>
        <dbReference type="ARBA" id="ARBA00022679"/>
    </source>
</evidence>
<organism evidence="7 8">
    <name type="scientific">Oceanospirillum sediminis</name>
    <dbReference type="NCBI Taxonomy" id="2760088"/>
    <lineage>
        <taxon>Bacteria</taxon>
        <taxon>Pseudomonadati</taxon>
        <taxon>Pseudomonadota</taxon>
        <taxon>Gammaproteobacteria</taxon>
        <taxon>Oceanospirillales</taxon>
        <taxon>Oceanospirillaceae</taxon>
        <taxon>Oceanospirillum</taxon>
    </lineage>
</organism>
<evidence type="ECO:0000313" key="8">
    <source>
        <dbReference type="Proteomes" id="UP000565262"/>
    </source>
</evidence>
<dbReference type="Proteomes" id="UP000565262">
    <property type="component" value="Unassembled WGS sequence"/>
</dbReference>
<dbReference type="InterPro" id="IPR029044">
    <property type="entry name" value="Nucleotide-diphossugar_trans"/>
</dbReference>
<keyword evidence="2" id="KW-1003">Cell membrane</keyword>
<dbReference type="RefSeq" id="WP_182807401.1">
    <property type="nucleotide sequence ID" value="NZ_JACJFM010000003.1"/>
</dbReference>
<dbReference type="AlphaFoldDB" id="A0A839ILN2"/>
<reference evidence="7 8" key="1">
    <citation type="submission" date="2020-08" db="EMBL/GenBank/DDBJ databases">
        <title>Oceanospirillum sp. nov. isolated from marine sediment.</title>
        <authorList>
            <person name="Ji X."/>
        </authorList>
    </citation>
    <scope>NUCLEOTIDE SEQUENCE [LARGE SCALE GENOMIC DNA]</scope>
    <source>
        <strain evidence="7 8">D5</strain>
    </source>
</reference>
<dbReference type="InterPro" id="IPR001173">
    <property type="entry name" value="Glyco_trans_2-like"/>
</dbReference>
<dbReference type="NCBIfam" id="TIGR04283">
    <property type="entry name" value="glyco_like_mftF"/>
    <property type="match status" value="1"/>
</dbReference>
<dbReference type="GO" id="GO:0016757">
    <property type="term" value="F:glycosyltransferase activity"/>
    <property type="evidence" value="ECO:0007669"/>
    <property type="project" value="UniProtKB-KW"/>
</dbReference>
<evidence type="ECO:0000259" key="6">
    <source>
        <dbReference type="Pfam" id="PF00535"/>
    </source>
</evidence>
<sequence length="266" mass="29802">MSRQPPVSKQETFVDSNGRSERARVSVIVPVLNEASRIDSLLQELQCFRQAGHELIVVDGGSSDDTVKKATLLCDQVLLSETGRANQMNAGALKASGDVLLFHHCDSVLPAGAVSLMEAQSNSGWGRFNVRLTGAHPMFRVIAFMMNWRSRLTGIATGDQSLFIGKKLFEQVGYYPEQYLMEDIEISSRLKKISPPVCLKEEVTTSSRRWQKKGIWPTILLMWRLRLSYFMGVSADQLVHQYYPNFRPGNEKNTDSVCKSSGPRKS</sequence>
<feature type="domain" description="Glycosyltransferase 2-like" evidence="6">
    <location>
        <begin position="26"/>
        <end position="114"/>
    </location>
</feature>
<keyword evidence="3" id="KW-0328">Glycosyltransferase</keyword>
<dbReference type="PANTHER" id="PTHR43646">
    <property type="entry name" value="GLYCOSYLTRANSFERASE"/>
    <property type="match status" value="1"/>
</dbReference>
<keyword evidence="5" id="KW-0472">Membrane</keyword>